<name>A0A7X5R0C8_9MICO</name>
<evidence type="ECO:0000313" key="2">
    <source>
        <dbReference type="EMBL" id="NIH53313.1"/>
    </source>
</evidence>
<accession>A0A7X5R0C8</accession>
<protein>
    <submittedName>
        <fullName evidence="2">Uncharacterized protein</fullName>
    </submittedName>
</protein>
<keyword evidence="1" id="KW-0812">Transmembrane</keyword>
<dbReference type="EMBL" id="JAAMOX010000001">
    <property type="protein sequence ID" value="NIH53313.1"/>
    <property type="molecule type" value="Genomic_DNA"/>
</dbReference>
<dbReference type="Proteomes" id="UP000541033">
    <property type="component" value="Unassembled WGS sequence"/>
</dbReference>
<feature type="transmembrane region" description="Helical" evidence="1">
    <location>
        <begin position="209"/>
        <end position="230"/>
    </location>
</feature>
<organism evidence="2 3">
    <name type="scientific">Lysinibacter cavernae</name>
    <dbReference type="NCBI Taxonomy" id="1640652"/>
    <lineage>
        <taxon>Bacteria</taxon>
        <taxon>Bacillati</taxon>
        <taxon>Actinomycetota</taxon>
        <taxon>Actinomycetes</taxon>
        <taxon>Micrococcales</taxon>
        <taxon>Microbacteriaceae</taxon>
        <taxon>Lysinibacter</taxon>
    </lineage>
</organism>
<feature type="transmembrane region" description="Helical" evidence="1">
    <location>
        <begin position="100"/>
        <end position="120"/>
    </location>
</feature>
<gene>
    <name evidence="2" type="ORF">FHX76_001181</name>
</gene>
<keyword evidence="3" id="KW-1185">Reference proteome</keyword>
<keyword evidence="1" id="KW-0472">Membrane</keyword>
<evidence type="ECO:0000313" key="3">
    <source>
        <dbReference type="Proteomes" id="UP000541033"/>
    </source>
</evidence>
<evidence type="ECO:0000256" key="1">
    <source>
        <dbReference type="SAM" id="Phobius"/>
    </source>
</evidence>
<comment type="caution">
    <text evidence="2">The sequence shown here is derived from an EMBL/GenBank/DDBJ whole genome shotgun (WGS) entry which is preliminary data.</text>
</comment>
<reference evidence="2 3" key="1">
    <citation type="submission" date="2020-02" db="EMBL/GenBank/DDBJ databases">
        <title>Sequencing the genomes of 1000 actinobacteria strains.</title>
        <authorList>
            <person name="Klenk H.-P."/>
        </authorList>
    </citation>
    <scope>NUCLEOTIDE SEQUENCE [LARGE SCALE GENOMIC DNA]</scope>
    <source>
        <strain evidence="2 3">DSM 27960</strain>
    </source>
</reference>
<feature type="transmembrane region" description="Helical" evidence="1">
    <location>
        <begin position="146"/>
        <end position="170"/>
    </location>
</feature>
<feature type="transmembrane region" description="Helical" evidence="1">
    <location>
        <begin position="69"/>
        <end position="88"/>
    </location>
</feature>
<sequence length="236" mass="25265">MSTTTSVLKLQFAKRDLAFLTPLATILLTLVLTAIIAFILQRAGLDPNSEGYEFGARQNAGMMYALPGFLIYMGVQSVGTTFPFAMSLGTARRNFVQGTALTFVGLSLYVTGIMTVLLALEKLTDHWFANIYAIDVYVLGAGDFGLLIPITFFATLACLSIGGAFGAVYVRFRNKGPIVMGLSIGIVLAAAALLLVPYFGDIVESFNRWWGVLIAVAICGGSLIAMRLALGRASVR</sequence>
<keyword evidence="1" id="KW-1133">Transmembrane helix</keyword>
<feature type="transmembrane region" description="Helical" evidence="1">
    <location>
        <begin position="177"/>
        <end position="197"/>
    </location>
</feature>
<feature type="transmembrane region" description="Helical" evidence="1">
    <location>
        <begin position="17"/>
        <end position="40"/>
    </location>
</feature>
<proteinExistence type="predicted"/>
<dbReference type="RefSeq" id="WP_167148825.1">
    <property type="nucleotide sequence ID" value="NZ_JAAMOX010000001.1"/>
</dbReference>
<dbReference type="AlphaFoldDB" id="A0A7X5R0C8"/>